<gene>
    <name evidence="4" type="ORF">OPKNFCMD_6403</name>
</gene>
<keyword evidence="2" id="KW-0812">Transmembrane</keyword>
<name>A0ABQ4R7E6_9HYPH</name>
<evidence type="ECO:0000256" key="2">
    <source>
        <dbReference type="SAM" id="Phobius"/>
    </source>
</evidence>
<sequence>MPRTGCGTDFRTVTPTMTSTLAPRVGPSGPPGSDRAGPAPGTGALRIPGLDGLRAFSILVVMASHSGLHALVPGVFGVTVFFFISGFLITALLLDERERTGGIAVGPFYARRLLRLYPPLVALVAITGAVYVAQGHRLDPLGVLGALAYLANYLAVFQKPMMAGLGGQLWSLAVEEHFYLVYPFLLAALLARRGAAIPVLLTLCALSLAVRCAVTLTHPEIATAYTGMATECRIDAILFGAVAALAWRSPGGAAFAAAATRPVPVAAAAAAILASLLVRDEAFRNTLRYTIQEVALVPLVLAVSVAPGWGRLRALFDSAPARWIGRLSYSLYLWHLAGLSAGEALVPGTGWRFAAAMAVGWVLSFAFAELSYRLVERPFFALRRRFGSRVDAPAPAPGTAPAGGMAPAGGIALTERAA</sequence>
<feature type="transmembrane region" description="Helical" evidence="2">
    <location>
        <begin position="253"/>
        <end position="278"/>
    </location>
</feature>
<keyword evidence="5" id="KW-1185">Reference proteome</keyword>
<feature type="domain" description="Acyltransferase 3" evidence="3">
    <location>
        <begin position="48"/>
        <end position="367"/>
    </location>
</feature>
<feature type="transmembrane region" description="Helical" evidence="2">
    <location>
        <begin position="290"/>
        <end position="310"/>
    </location>
</feature>
<reference evidence="4" key="1">
    <citation type="journal article" date="2021" name="Front. Microbiol.">
        <title>Comprehensive Comparative Genomics and Phenotyping of Methylobacterium Species.</title>
        <authorList>
            <person name="Alessa O."/>
            <person name="Ogura Y."/>
            <person name="Fujitani Y."/>
            <person name="Takami H."/>
            <person name="Hayashi T."/>
            <person name="Sahin N."/>
            <person name="Tani A."/>
        </authorList>
    </citation>
    <scope>NUCLEOTIDE SEQUENCE</scope>
    <source>
        <strain evidence="4">KCTC 52305</strain>
    </source>
</reference>
<dbReference type="PANTHER" id="PTHR23028">
    <property type="entry name" value="ACETYLTRANSFERASE"/>
    <property type="match status" value="1"/>
</dbReference>
<reference evidence="4" key="2">
    <citation type="submission" date="2021-08" db="EMBL/GenBank/DDBJ databases">
        <authorList>
            <person name="Tani A."/>
            <person name="Ola A."/>
            <person name="Ogura Y."/>
            <person name="Katsura K."/>
            <person name="Hayashi T."/>
        </authorList>
    </citation>
    <scope>NUCLEOTIDE SEQUENCE</scope>
    <source>
        <strain evidence="4">KCTC 52305</strain>
    </source>
</reference>
<feature type="transmembrane region" description="Helical" evidence="2">
    <location>
        <begin position="196"/>
        <end position="216"/>
    </location>
</feature>
<organism evidence="4 5">
    <name type="scientific">Methylobacterium crusticola</name>
    <dbReference type="NCBI Taxonomy" id="1697972"/>
    <lineage>
        <taxon>Bacteria</taxon>
        <taxon>Pseudomonadati</taxon>
        <taxon>Pseudomonadota</taxon>
        <taxon>Alphaproteobacteria</taxon>
        <taxon>Hyphomicrobiales</taxon>
        <taxon>Methylobacteriaceae</taxon>
        <taxon>Methylobacterium</taxon>
    </lineage>
</organism>
<feature type="transmembrane region" description="Helical" evidence="2">
    <location>
        <begin position="353"/>
        <end position="375"/>
    </location>
</feature>
<dbReference type="InterPro" id="IPR050879">
    <property type="entry name" value="Acyltransferase_3"/>
</dbReference>
<evidence type="ECO:0000313" key="5">
    <source>
        <dbReference type="Proteomes" id="UP001055167"/>
    </source>
</evidence>
<keyword evidence="2" id="KW-0472">Membrane</keyword>
<comment type="caution">
    <text evidence="4">The sequence shown here is derived from an EMBL/GenBank/DDBJ whole genome shotgun (WGS) entry which is preliminary data.</text>
</comment>
<dbReference type="RefSeq" id="WP_162501313.1">
    <property type="nucleotide sequence ID" value="NZ_BPQH01000033.1"/>
</dbReference>
<dbReference type="Proteomes" id="UP001055167">
    <property type="component" value="Unassembled WGS sequence"/>
</dbReference>
<protein>
    <recommendedName>
        <fullName evidence="3">Acyltransferase 3 domain-containing protein</fullName>
    </recommendedName>
</protein>
<feature type="compositionally biased region" description="Polar residues" evidence="1">
    <location>
        <begin position="11"/>
        <end position="21"/>
    </location>
</feature>
<feature type="region of interest" description="Disordered" evidence="1">
    <location>
        <begin position="1"/>
        <end position="41"/>
    </location>
</feature>
<feature type="transmembrane region" description="Helical" evidence="2">
    <location>
        <begin position="70"/>
        <end position="94"/>
    </location>
</feature>
<feature type="transmembrane region" description="Helical" evidence="2">
    <location>
        <begin position="228"/>
        <end position="247"/>
    </location>
</feature>
<dbReference type="EMBL" id="BPQH01000033">
    <property type="protein sequence ID" value="GJD53626.1"/>
    <property type="molecule type" value="Genomic_DNA"/>
</dbReference>
<accession>A0ABQ4R7E6</accession>
<feature type="transmembrane region" description="Helical" evidence="2">
    <location>
        <begin position="140"/>
        <end position="157"/>
    </location>
</feature>
<dbReference type="Pfam" id="PF01757">
    <property type="entry name" value="Acyl_transf_3"/>
    <property type="match status" value="1"/>
</dbReference>
<feature type="transmembrane region" description="Helical" evidence="2">
    <location>
        <begin position="114"/>
        <end position="134"/>
    </location>
</feature>
<proteinExistence type="predicted"/>
<feature type="transmembrane region" description="Helical" evidence="2">
    <location>
        <begin position="169"/>
        <end position="190"/>
    </location>
</feature>
<dbReference type="InterPro" id="IPR002656">
    <property type="entry name" value="Acyl_transf_3_dom"/>
</dbReference>
<evidence type="ECO:0000259" key="3">
    <source>
        <dbReference type="Pfam" id="PF01757"/>
    </source>
</evidence>
<evidence type="ECO:0000313" key="4">
    <source>
        <dbReference type="EMBL" id="GJD53626.1"/>
    </source>
</evidence>
<keyword evidence="2" id="KW-1133">Transmembrane helix</keyword>
<evidence type="ECO:0000256" key="1">
    <source>
        <dbReference type="SAM" id="MobiDB-lite"/>
    </source>
</evidence>
<dbReference type="PANTHER" id="PTHR23028:SF53">
    <property type="entry name" value="ACYL_TRANSF_3 DOMAIN-CONTAINING PROTEIN"/>
    <property type="match status" value="1"/>
</dbReference>